<dbReference type="InterPro" id="IPR006175">
    <property type="entry name" value="YjgF/YER057c/UK114"/>
</dbReference>
<protein>
    <submittedName>
        <fullName evidence="2">RidA family protein</fullName>
    </submittedName>
</protein>
<dbReference type="RefSeq" id="WP_344648989.1">
    <property type="nucleotide sequence ID" value="NZ_BAAAGX010000009.1"/>
</dbReference>
<comment type="caution">
    <text evidence="2">The sequence shown here is derived from an EMBL/GenBank/DDBJ whole genome shotgun (WGS) entry which is preliminary data.</text>
</comment>
<dbReference type="PANTHER" id="PTHR11803:SF58">
    <property type="entry name" value="PROTEIN HMF1-RELATED"/>
    <property type="match status" value="1"/>
</dbReference>
<evidence type="ECO:0000313" key="3">
    <source>
        <dbReference type="Proteomes" id="UP001500967"/>
    </source>
</evidence>
<gene>
    <name evidence="2" type="ORF">GCM10009539_25600</name>
</gene>
<dbReference type="Proteomes" id="UP001500967">
    <property type="component" value="Unassembled WGS sequence"/>
</dbReference>
<name>A0ABP3DTH2_9ACTN</name>
<dbReference type="Pfam" id="PF01042">
    <property type="entry name" value="Ribonuc_L-PSP"/>
    <property type="match status" value="1"/>
</dbReference>
<evidence type="ECO:0000256" key="1">
    <source>
        <dbReference type="ARBA" id="ARBA00010552"/>
    </source>
</evidence>
<reference evidence="3" key="1">
    <citation type="journal article" date="2019" name="Int. J. Syst. Evol. Microbiol.">
        <title>The Global Catalogue of Microorganisms (GCM) 10K type strain sequencing project: providing services to taxonomists for standard genome sequencing and annotation.</title>
        <authorList>
            <consortium name="The Broad Institute Genomics Platform"/>
            <consortium name="The Broad Institute Genome Sequencing Center for Infectious Disease"/>
            <person name="Wu L."/>
            <person name="Ma J."/>
        </authorList>
    </citation>
    <scope>NUCLEOTIDE SEQUENCE [LARGE SCALE GENOMIC DNA]</scope>
    <source>
        <strain evidence="3">JCM 10425</strain>
    </source>
</reference>
<evidence type="ECO:0000313" key="2">
    <source>
        <dbReference type="EMBL" id="GAA0239169.1"/>
    </source>
</evidence>
<dbReference type="Gene3D" id="3.30.1330.40">
    <property type="entry name" value="RutC-like"/>
    <property type="match status" value="1"/>
</dbReference>
<dbReference type="InterPro" id="IPR035959">
    <property type="entry name" value="RutC-like_sf"/>
</dbReference>
<proteinExistence type="inferred from homology"/>
<dbReference type="EMBL" id="BAAAGX010000009">
    <property type="protein sequence ID" value="GAA0239169.1"/>
    <property type="molecule type" value="Genomic_DNA"/>
</dbReference>
<dbReference type="PANTHER" id="PTHR11803">
    <property type="entry name" value="2-IMINOBUTANOATE/2-IMINOPROPANOATE DEAMINASE RIDA"/>
    <property type="match status" value="1"/>
</dbReference>
<sequence length="123" mass="12649">MNLYSHVAVSPPGARLVTIAGQVALDATGALVGAGDYGLQAEQAFRNFRLALTAAGAAPADLVKYTIHVVDSSPALIEPVFGAGRRVFGDDWPLVPSTWLGVAALGLPEWLIEIDGLAAVSGP</sequence>
<organism evidence="2 3">
    <name type="scientific">Cryptosporangium japonicum</name>
    <dbReference type="NCBI Taxonomy" id="80872"/>
    <lineage>
        <taxon>Bacteria</taxon>
        <taxon>Bacillati</taxon>
        <taxon>Actinomycetota</taxon>
        <taxon>Actinomycetes</taxon>
        <taxon>Cryptosporangiales</taxon>
        <taxon>Cryptosporangiaceae</taxon>
        <taxon>Cryptosporangium</taxon>
    </lineage>
</organism>
<comment type="similarity">
    <text evidence="1">Belongs to the RutC family.</text>
</comment>
<dbReference type="SUPFAM" id="SSF55298">
    <property type="entry name" value="YjgF-like"/>
    <property type="match status" value="1"/>
</dbReference>
<accession>A0ABP3DTH2</accession>
<keyword evidence="3" id="KW-1185">Reference proteome</keyword>